<feature type="compositionally biased region" description="Gly residues" evidence="3">
    <location>
        <begin position="1072"/>
        <end position="1086"/>
    </location>
</feature>
<feature type="compositionally biased region" description="Low complexity" evidence="3">
    <location>
        <begin position="1096"/>
        <end position="1105"/>
    </location>
</feature>
<dbReference type="Proteomes" id="UP000075880">
    <property type="component" value="Unassembled WGS sequence"/>
</dbReference>
<evidence type="ECO:0008006" key="8">
    <source>
        <dbReference type="Google" id="ProtNLM"/>
    </source>
</evidence>
<keyword evidence="1 2" id="KW-0728">SH3 domain</keyword>
<dbReference type="InterPro" id="IPR027267">
    <property type="entry name" value="AH/BAR_dom_sf"/>
</dbReference>
<dbReference type="CDD" id="cd07605">
    <property type="entry name" value="I-BAR_IMD"/>
    <property type="match status" value="1"/>
</dbReference>
<feature type="domain" description="SH3" evidence="4">
    <location>
        <begin position="349"/>
        <end position="410"/>
    </location>
</feature>
<protein>
    <recommendedName>
        <fullName evidence="8">Insulin receptor tyrosine kinase substrate</fullName>
    </recommendedName>
</protein>
<dbReference type="EnsemblMetazoa" id="ENSAATROPT002639">
    <property type="protein sequence ID" value="ENSAATROPP002535"/>
    <property type="gene ID" value="ENSAATROPG002087"/>
</dbReference>
<feature type="compositionally biased region" description="Basic and acidic residues" evidence="3">
    <location>
        <begin position="1106"/>
        <end position="1121"/>
    </location>
</feature>
<feature type="compositionally biased region" description="Polar residues" evidence="3">
    <location>
        <begin position="663"/>
        <end position="676"/>
    </location>
</feature>
<evidence type="ECO:0000256" key="2">
    <source>
        <dbReference type="PROSITE-ProRule" id="PRU00192"/>
    </source>
</evidence>
<dbReference type="GO" id="GO:0051764">
    <property type="term" value="P:actin crosslink formation"/>
    <property type="evidence" value="ECO:0007669"/>
    <property type="project" value="TreeGrafter"/>
</dbReference>
<keyword evidence="7" id="KW-1185">Reference proteome</keyword>
<dbReference type="CDD" id="cd11779">
    <property type="entry name" value="SH3_Irsp53_BAIAP2L"/>
    <property type="match status" value="1"/>
</dbReference>
<dbReference type="GO" id="GO:0051017">
    <property type="term" value="P:actin filament bundle assembly"/>
    <property type="evidence" value="ECO:0007669"/>
    <property type="project" value="TreeGrafter"/>
</dbReference>
<dbReference type="SUPFAM" id="SSF103657">
    <property type="entry name" value="BAR/IMD domain-like"/>
    <property type="match status" value="1"/>
</dbReference>
<dbReference type="InterPro" id="IPR013606">
    <property type="entry name" value="I-BAR_dom"/>
</dbReference>
<dbReference type="FunFam" id="2.30.30.40:FF:000188">
    <property type="entry name" value="Insulin receptor tyrosine kinase substrate"/>
    <property type="match status" value="1"/>
</dbReference>
<feature type="compositionally biased region" description="Polar residues" evidence="3">
    <location>
        <begin position="571"/>
        <end position="589"/>
    </location>
</feature>
<name>A0AAG5CUN1_ANOAO</name>
<dbReference type="InterPro" id="IPR027681">
    <property type="entry name" value="IRSp53/IRTKS/Pinkbar"/>
</dbReference>
<evidence type="ECO:0000259" key="5">
    <source>
        <dbReference type="PROSITE" id="PS51338"/>
    </source>
</evidence>
<feature type="compositionally biased region" description="Basic and acidic residues" evidence="3">
    <location>
        <begin position="956"/>
        <end position="973"/>
    </location>
</feature>
<dbReference type="PANTHER" id="PTHR14206:SF7">
    <property type="entry name" value="INSULIN RECEPTOR SUBSTRATE 53 KDA, ISOFORM A"/>
    <property type="match status" value="1"/>
</dbReference>
<feature type="compositionally biased region" description="Basic and acidic residues" evidence="3">
    <location>
        <begin position="888"/>
        <end position="905"/>
    </location>
</feature>
<feature type="compositionally biased region" description="Basic and acidic residues" evidence="3">
    <location>
        <begin position="1195"/>
        <end position="1205"/>
    </location>
</feature>
<feature type="compositionally biased region" description="Basic residues" evidence="3">
    <location>
        <begin position="864"/>
        <end position="879"/>
    </location>
</feature>
<feature type="compositionally biased region" description="Low complexity" evidence="3">
    <location>
        <begin position="555"/>
        <end position="565"/>
    </location>
</feature>
<feature type="compositionally biased region" description="Basic and acidic residues" evidence="3">
    <location>
        <begin position="729"/>
        <end position="779"/>
    </location>
</feature>
<feature type="compositionally biased region" description="Pro residues" evidence="3">
    <location>
        <begin position="487"/>
        <end position="502"/>
    </location>
</feature>
<feature type="compositionally biased region" description="Polar residues" evidence="3">
    <location>
        <begin position="619"/>
        <end position="635"/>
    </location>
</feature>
<evidence type="ECO:0000259" key="4">
    <source>
        <dbReference type="PROSITE" id="PS50002"/>
    </source>
</evidence>
<dbReference type="InterPro" id="IPR036028">
    <property type="entry name" value="SH3-like_dom_sf"/>
</dbReference>
<dbReference type="GO" id="GO:0030838">
    <property type="term" value="P:positive regulation of actin filament polymerization"/>
    <property type="evidence" value="ECO:0007669"/>
    <property type="project" value="TreeGrafter"/>
</dbReference>
<dbReference type="GO" id="GO:0005654">
    <property type="term" value="C:nucleoplasm"/>
    <property type="evidence" value="ECO:0007669"/>
    <property type="project" value="TreeGrafter"/>
</dbReference>
<dbReference type="PROSITE" id="PS50002">
    <property type="entry name" value="SH3"/>
    <property type="match status" value="1"/>
</dbReference>
<feature type="region of interest" description="Disordered" evidence="3">
    <location>
        <begin position="474"/>
        <end position="706"/>
    </location>
</feature>
<evidence type="ECO:0000313" key="7">
    <source>
        <dbReference type="Proteomes" id="UP000075880"/>
    </source>
</evidence>
<dbReference type="GO" id="GO:0007009">
    <property type="term" value="P:plasma membrane organization"/>
    <property type="evidence" value="ECO:0007669"/>
    <property type="project" value="InterPro"/>
</dbReference>
<feature type="compositionally biased region" description="Gly residues" evidence="3">
    <location>
        <begin position="1129"/>
        <end position="1138"/>
    </location>
</feature>
<evidence type="ECO:0000313" key="6">
    <source>
        <dbReference type="EnsemblMetazoa" id="ENSAATROPP002535"/>
    </source>
</evidence>
<feature type="compositionally biased region" description="Basic and acidic residues" evidence="3">
    <location>
        <begin position="839"/>
        <end position="863"/>
    </location>
</feature>
<dbReference type="PANTHER" id="PTHR14206">
    <property type="entry name" value="BRAIN-SPECIFIC ANGIOGENESIS INHIBITOR 1-ASSOCIATED PROTEIN 2"/>
    <property type="match status" value="1"/>
</dbReference>
<proteinExistence type="predicted"/>
<feature type="region of interest" description="Disordered" evidence="3">
    <location>
        <begin position="1061"/>
        <end position="1249"/>
    </location>
</feature>
<feature type="compositionally biased region" description="Polar residues" evidence="3">
    <location>
        <begin position="528"/>
        <end position="537"/>
    </location>
</feature>
<evidence type="ECO:0000256" key="1">
    <source>
        <dbReference type="ARBA" id="ARBA00022443"/>
    </source>
</evidence>
<dbReference type="Pfam" id="PF08397">
    <property type="entry name" value="IMD"/>
    <property type="match status" value="1"/>
</dbReference>
<dbReference type="PROSITE" id="PS51338">
    <property type="entry name" value="IMD"/>
    <property type="match status" value="1"/>
</dbReference>
<feature type="region of interest" description="Disordered" evidence="3">
    <location>
        <begin position="729"/>
        <end position="973"/>
    </location>
</feature>
<feature type="compositionally biased region" description="Low complexity" evidence="3">
    <location>
        <begin position="912"/>
        <end position="921"/>
    </location>
</feature>
<reference evidence="6" key="1">
    <citation type="submission" date="2024-04" db="UniProtKB">
        <authorList>
            <consortium name="EnsemblMetazoa"/>
        </authorList>
    </citation>
    <scope>IDENTIFICATION</scope>
    <source>
        <strain evidence="6">EBRO</strain>
    </source>
</reference>
<dbReference type="SMART" id="SM00326">
    <property type="entry name" value="SH3"/>
    <property type="match status" value="1"/>
</dbReference>
<feature type="compositionally biased region" description="Basic and acidic residues" evidence="3">
    <location>
        <begin position="809"/>
        <end position="832"/>
    </location>
</feature>
<feature type="compositionally biased region" description="Low complexity" evidence="3">
    <location>
        <begin position="1166"/>
        <end position="1175"/>
    </location>
</feature>
<feature type="domain" description="IMD" evidence="5">
    <location>
        <begin position="1"/>
        <end position="244"/>
    </location>
</feature>
<feature type="region of interest" description="Disordered" evidence="3">
    <location>
        <begin position="421"/>
        <end position="440"/>
    </location>
</feature>
<feature type="compositionally biased region" description="Polar residues" evidence="3">
    <location>
        <begin position="1240"/>
        <end position="1249"/>
    </location>
</feature>
<dbReference type="Gene3D" id="1.20.1270.60">
    <property type="entry name" value="Arfaptin homology (AH) domain/BAR domain"/>
    <property type="match status" value="1"/>
</dbReference>
<evidence type="ECO:0000256" key="3">
    <source>
        <dbReference type="SAM" id="MobiDB-lite"/>
    </source>
</evidence>
<dbReference type="GO" id="GO:0005829">
    <property type="term" value="C:cytosol"/>
    <property type="evidence" value="ECO:0007669"/>
    <property type="project" value="TreeGrafter"/>
</dbReference>
<dbReference type="Gene3D" id="2.30.30.40">
    <property type="entry name" value="SH3 Domains"/>
    <property type="match status" value="1"/>
</dbReference>
<dbReference type="SUPFAM" id="SSF50044">
    <property type="entry name" value="SH3-domain"/>
    <property type="match status" value="1"/>
</dbReference>
<sequence>METEEIIKLVDGIYKNILDKFNPGARQLISAGKAYLKALHGASAASNLFNEALAKIAVNAQQGGTIDIGSALMNIVGVYKEIQDQHMNILKAFYVDLLVPLETNLEKDTKVVQFEQKKFLQQHKMRSDSYSKAAATMKKYRKKNSKNTPKEAEKEIKSIQAFEEEKHKLDQFCEQSLKNAMTQERRRYGFVLERQCSLAKHWMAYHHSGHVIIEKSLDNWNDVAATREFLPPNVENMFSAKQALRDVEDEDDEDRESIASQLRKTRSIDASCLDMRSLGDVANGTLQMPRAKSEFNLNNNGTMGLGGGGNGGHHHHHTTTMMMMAGGRGHDAASMIGGMSNGKPDISHWERPTVKALYAYLSSGENQLSFLEGDRIALVGDRAKGWQFGENLRTQKFGWFPIAYTETERDDKESISEWVKAPPSDIEIEHTPDTSLESTLVDDSLSKMTGSYHGGEDASPTRMFGDTIQYRQSKQFRRLSRGEKPPKPGPPPQLPAPVPTPVVPNSYNGSKQRHDGASGSGGGAGGIPQSNSFSSSGVPPMADKRKSGSATMNFSKPPSSSNQKPKASRNGMANASLHSSNDSGFSNEPQPQPEADLYSDEEPVNRVPIRSARSEKNLLNDQTMTRSNGRDSSVPSPRYDDDDIYGTIVPPRPRQQSQMMRQANSYGNIAESNSGTLEYGYRSRNRGTAEGQPNQSDSQKIKRTKSFWKFSKSEDHILEGMAMWKHNDIIPTGREKREMEKKEATLKRNMRKKEQLEKQKQKEMIAAKAEEEQQKEQQKKSGRGSGGGGSANGLMMESDSNTSTLVRNNPRESRDRERDRDQQREPMRERPHSIAMMPEQEKFPITKSDIDKRISKIDQEFHQHHQHQQQHQQHQKKASRGGQESEQEGGRAARSGRDRDGDRKQSKGGGKNESNNNSSNNRHSYAGEHMHRQHSHHHQHQDQELYGEAPMGGGKQGKDGKYRTTERETSRNRNNDALNKYYQDQTFDDFSIIPSDSIMMQDTSFYDDDGMMDDMMLMKTVRRKEILKQYYSSGTDTERNSSSSDPYDCIVVDDHLVATGGAANGGSEMMMRGGGGPRGGEGGKSGSGRPDRKSNGDGMMRMMTTGDRRGEKKKSMPEDKMAFSTFRGGASGGNGGMGQHHDDDDDTMMASMTLDDELMDDEPRHQQQQQHQQQQMMTRDRRSKGSKINNGQQESKYESEQESRISAKVQNNGQQQKRKSTKSIASDGKAYGPWYDLWGTDSSVHNQKL</sequence>
<organism evidence="6 7">
    <name type="scientific">Anopheles atroparvus</name>
    <name type="common">European mosquito</name>
    <dbReference type="NCBI Taxonomy" id="41427"/>
    <lineage>
        <taxon>Eukaryota</taxon>
        <taxon>Metazoa</taxon>
        <taxon>Ecdysozoa</taxon>
        <taxon>Arthropoda</taxon>
        <taxon>Hexapoda</taxon>
        <taxon>Insecta</taxon>
        <taxon>Pterygota</taxon>
        <taxon>Neoptera</taxon>
        <taxon>Endopterygota</taxon>
        <taxon>Diptera</taxon>
        <taxon>Nematocera</taxon>
        <taxon>Culicoidea</taxon>
        <taxon>Culicidae</taxon>
        <taxon>Anophelinae</taxon>
        <taxon>Anopheles</taxon>
    </lineage>
</organism>
<dbReference type="Pfam" id="PF00018">
    <property type="entry name" value="SH3_1"/>
    <property type="match status" value="1"/>
</dbReference>
<dbReference type="AlphaFoldDB" id="A0AAG5CUN1"/>
<dbReference type="InterPro" id="IPR001452">
    <property type="entry name" value="SH3_domain"/>
</dbReference>
<accession>A0AAG5CUN1</accession>